<evidence type="ECO:0000313" key="3">
    <source>
        <dbReference type="EMBL" id="MFC7126803.1"/>
    </source>
</evidence>
<proteinExistence type="predicted"/>
<dbReference type="InterPro" id="IPR046826">
    <property type="entry name" value="PDH_N"/>
</dbReference>
<evidence type="ECO:0000259" key="2">
    <source>
        <dbReference type="PROSITE" id="PS51176"/>
    </source>
</evidence>
<comment type="caution">
    <text evidence="3">The sequence shown here is derived from an EMBL/GenBank/DDBJ whole genome shotgun (WGS) entry which is preliminary data.</text>
</comment>
<name>A0ABD5X6I5_9EURY</name>
<dbReference type="RefSeq" id="WP_267637365.1">
    <property type="nucleotide sequence ID" value="NZ_JAODIY010000009.1"/>
</dbReference>
<evidence type="ECO:0000313" key="4">
    <source>
        <dbReference type="Proteomes" id="UP001596414"/>
    </source>
</evidence>
<dbReference type="AlphaFoldDB" id="A0ABD5X6I5"/>
<dbReference type="GO" id="GO:0008977">
    <property type="term" value="F:prephenate dehydrogenase (NAD+) activity"/>
    <property type="evidence" value="ECO:0007669"/>
    <property type="project" value="UniProtKB-ARBA"/>
</dbReference>
<dbReference type="Proteomes" id="UP001596414">
    <property type="component" value="Unassembled WGS sequence"/>
</dbReference>
<dbReference type="PANTHER" id="PTHR21363">
    <property type="entry name" value="PREPHENATE DEHYDROGENASE"/>
    <property type="match status" value="1"/>
</dbReference>
<reference evidence="3 4" key="1">
    <citation type="journal article" date="2014" name="Int. J. Syst. Evol. Microbiol.">
        <title>Complete genome sequence of Corynebacterium casei LMG S-19264T (=DSM 44701T), isolated from a smear-ripened cheese.</title>
        <authorList>
            <consortium name="US DOE Joint Genome Institute (JGI-PGF)"/>
            <person name="Walter F."/>
            <person name="Albersmeier A."/>
            <person name="Kalinowski J."/>
            <person name="Ruckert C."/>
        </authorList>
    </citation>
    <scope>NUCLEOTIDE SEQUENCE [LARGE SCALE GENOMIC DNA]</scope>
    <source>
        <strain evidence="3 4">CGMCC 4.7215</strain>
    </source>
</reference>
<accession>A0ABD5X6I5</accession>
<dbReference type="Gene3D" id="3.40.50.720">
    <property type="entry name" value="NAD(P)-binding Rossmann-like Domain"/>
    <property type="match status" value="1"/>
</dbReference>
<evidence type="ECO:0000256" key="1">
    <source>
        <dbReference type="ARBA" id="ARBA00023002"/>
    </source>
</evidence>
<dbReference type="EMBL" id="JBHSZQ010000047">
    <property type="protein sequence ID" value="MFC7126803.1"/>
    <property type="molecule type" value="Genomic_DNA"/>
</dbReference>
<dbReference type="SUPFAM" id="SSF48179">
    <property type="entry name" value="6-phosphogluconate dehydrogenase C-terminal domain-like"/>
    <property type="match status" value="1"/>
</dbReference>
<dbReference type="PANTHER" id="PTHR21363:SF0">
    <property type="entry name" value="PREPHENATE DEHYDROGENASE [NADP(+)]"/>
    <property type="match status" value="1"/>
</dbReference>
<dbReference type="SUPFAM" id="SSF51735">
    <property type="entry name" value="NAD(P)-binding Rossmann-fold domains"/>
    <property type="match status" value="1"/>
</dbReference>
<sequence>MEVLVVGAGSMGRWLGQVFVADVGPSLPATARDECTVTYYDRSNAAATQAAKATGGHTVTSVTQEYDVVAIAVPISAAPTAIASHAGNATCAVVDVTGTMKKPVEALRSNASAVERCSLHPLFAPPNEPGNVPVVTDKDGPVTTFIQETLEARGNNVFETTPEEHDSAMKTVQASAHAAIMAYSLAGESVPDRFQTAVSKELSALVEQVGGNEPSVYGEIQAAFEGAEDVAAAANKLAVASESEFEQLYDKI</sequence>
<dbReference type="Pfam" id="PF02153">
    <property type="entry name" value="PDH_N"/>
    <property type="match status" value="1"/>
</dbReference>
<feature type="domain" description="Prephenate/arogenate dehydrogenase" evidence="2">
    <location>
        <begin position="1"/>
        <end position="252"/>
    </location>
</feature>
<dbReference type="InterPro" id="IPR008927">
    <property type="entry name" value="6-PGluconate_DH-like_C_sf"/>
</dbReference>
<organism evidence="3 4">
    <name type="scientific">Halovenus rubra</name>
    <dbReference type="NCBI Taxonomy" id="869890"/>
    <lineage>
        <taxon>Archaea</taxon>
        <taxon>Methanobacteriati</taxon>
        <taxon>Methanobacteriota</taxon>
        <taxon>Stenosarchaea group</taxon>
        <taxon>Halobacteria</taxon>
        <taxon>Halobacteriales</taxon>
        <taxon>Haloarculaceae</taxon>
        <taxon>Halovenus</taxon>
    </lineage>
</organism>
<gene>
    <name evidence="3" type="ORF">ACFQJ7_12335</name>
</gene>
<keyword evidence="1" id="KW-0560">Oxidoreductase</keyword>
<dbReference type="InterPro" id="IPR050812">
    <property type="entry name" value="Preph/Arog_dehydrog"/>
</dbReference>
<dbReference type="InterPro" id="IPR003099">
    <property type="entry name" value="Prephen_DH"/>
</dbReference>
<protein>
    <submittedName>
        <fullName evidence="3">Prephenate dehydrogenase/arogenate dehydrogenase family protein</fullName>
    </submittedName>
</protein>
<dbReference type="InterPro" id="IPR036291">
    <property type="entry name" value="NAD(P)-bd_dom_sf"/>
</dbReference>
<dbReference type="PROSITE" id="PS51176">
    <property type="entry name" value="PDH_ADH"/>
    <property type="match status" value="1"/>
</dbReference>